<dbReference type="Proteomes" id="UP000739565">
    <property type="component" value="Unassembled WGS sequence"/>
</dbReference>
<evidence type="ECO:0000256" key="1">
    <source>
        <dbReference type="ARBA" id="ARBA00006987"/>
    </source>
</evidence>
<dbReference type="EMBL" id="JAHXRI010000004">
    <property type="protein sequence ID" value="MBZ1349564.1"/>
    <property type="molecule type" value="Genomic_DNA"/>
</dbReference>
<dbReference type="CDD" id="cd13578">
    <property type="entry name" value="PBP2_Bug27"/>
    <property type="match status" value="1"/>
</dbReference>
<feature type="chain" id="PRO_5036683920" evidence="2">
    <location>
        <begin position="23"/>
        <end position="321"/>
    </location>
</feature>
<evidence type="ECO:0000313" key="3">
    <source>
        <dbReference type="EMBL" id="MBZ1349564.1"/>
    </source>
</evidence>
<evidence type="ECO:0000256" key="2">
    <source>
        <dbReference type="SAM" id="SignalP"/>
    </source>
</evidence>
<dbReference type="PANTHER" id="PTHR42928:SF5">
    <property type="entry name" value="BLR1237 PROTEIN"/>
    <property type="match status" value="1"/>
</dbReference>
<accession>A0A953T686</accession>
<feature type="signal peptide" evidence="2">
    <location>
        <begin position="1"/>
        <end position="22"/>
    </location>
</feature>
<dbReference type="Pfam" id="PF03401">
    <property type="entry name" value="TctC"/>
    <property type="match status" value="1"/>
</dbReference>
<dbReference type="Gene3D" id="3.40.190.10">
    <property type="entry name" value="Periplasmic binding protein-like II"/>
    <property type="match status" value="1"/>
</dbReference>
<dbReference type="InterPro" id="IPR042100">
    <property type="entry name" value="Bug_dom1"/>
</dbReference>
<reference evidence="3" key="1">
    <citation type="submission" date="2021-07" db="EMBL/GenBank/DDBJ databases">
        <title>New genus and species of the family Alcaligenaceae.</title>
        <authorList>
            <person name="Hahn M.W."/>
        </authorList>
    </citation>
    <scope>NUCLEOTIDE SEQUENCE</scope>
    <source>
        <strain evidence="3">LF4-65</strain>
    </source>
</reference>
<name>A0A953T686_9BURK</name>
<keyword evidence="2" id="KW-0732">Signal</keyword>
<organism evidence="3 4">
    <name type="scientific">Zwartia hollandica</name>
    <dbReference type="NCBI Taxonomy" id="324606"/>
    <lineage>
        <taxon>Bacteria</taxon>
        <taxon>Pseudomonadati</taxon>
        <taxon>Pseudomonadota</taxon>
        <taxon>Betaproteobacteria</taxon>
        <taxon>Burkholderiales</taxon>
        <taxon>Alcaligenaceae</taxon>
        <taxon>Zwartia</taxon>
    </lineage>
</organism>
<dbReference type="RefSeq" id="WP_259659982.1">
    <property type="nucleotide sequence ID" value="NZ_JAHXRI010000004.1"/>
</dbReference>
<dbReference type="AlphaFoldDB" id="A0A953T686"/>
<gene>
    <name evidence="3" type="ORF">KZZ10_02805</name>
</gene>
<dbReference type="InterPro" id="IPR005064">
    <property type="entry name" value="BUG"/>
</dbReference>
<comment type="similarity">
    <text evidence="1">Belongs to the UPF0065 (bug) family.</text>
</comment>
<dbReference type="Gene3D" id="3.40.190.150">
    <property type="entry name" value="Bordetella uptake gene, domain 1"/>
    <property type="match status" value="1"/>
</dbReference>
<dbReference type="PANTHER" id="PTHR42928">
    <property type="entry name" value="TRICARBOXYLATE-BINDING PROTEIN"/>
    <property type="match status" value="1"/>
</dbReference>
<dbReference type="PIRSF" id="PIRSF017082">
    <property type="entry name" value="YflP"/>
    <property type="match status" value="1"/>
</dbReference>
<protein>
    <submittedName>
        <fullName evidence="3">Tripartite tricarboxylate transporter substrate binding protein</fullName>
    </submittedName>
</protein>
<sequence length="321" mass="33729">MKKIIMCTVAALGALLAATATAQTWPSKPIRLINPYAPGGFGDTVARPMFDQLAQSLGQPIIVESQAGANGTLASNVVAKAAPDGYTILIANLGPIAMNPVLYPATTADPLKVFVPITQLVSGPLVILAHPDFPAKTLQELMDYARANPGKVSYGSVGPGSTTHLAGELLALKGKLDLLHVPFKGAAPVITNLLGKQVDIGIVNISLAKPHIDAGRLRPIAVTTLKRSSIFPAVPTVAEALPGFEVNPWWGLMAPVGTPSQVITRVEQEMIRILKIPAIAAKLRESGLEPEGTTASAYGKVIAADIDQWREVVKANKISLQ</sequence>
<keyword evidence="4" id="KW-1185">Reference proteome</keyword>
<dbReference type="SUPFAM" id="SSF53850">
    <property type="entry name" value="Periplasmic binding protein-like II"/>
    <property type="match status" value="1"/>
</dbReference>
<proteinExistence type="inferred from homology"/>
<comment type="caution">
    <text evidence="3">The sequence shown here is derived from an EMBL/GenBank/DDBJ whole genome shotgun (WGS) entry which is preliminary data.</text>
</comment>
<evidence type="ECO:0000313" key="4">
    <source>
        <dbReference type="Proteomes" id="UP000739565"/>
    </source>
</evidence>